<dbReference type="InterPro" id="IPR003439">
    <property type="entry name" value="ABC_transporter-like_ATP-bd"/>
</dbReference>
<evidence type="ECO:0000256" key="6">
    <source>
        <dbReference type="ARBA" id="ARBA00022840"/>
    </source>
</evidence>
<dbReference type="Gene3D" id="3.40.50.300">
    <property type="entry name" value="P-loop containing nucleotide triphosphate hydrolases"/>
    <property type="match status" value="1"/>
</dbReference>
<evidence type="ECO:0000256" key="4">
    <source>
        <dbReference type="ARBA" id="ARBA00022475"/>
    </source>
</evidence>
<gene>
    <name evidence="9" type="ORF">RM423_09555</name>
</gene>
<dbReference type="InterPro" id="IPR050388">
    <property type="entry name" value="ABC_Ni/Peptide_Import"/>
</dbReference>
<dbReference type="SMART" id="SM00382">
    <property type="entry name" value="AAA"/>
    <property type="match status" value="1"/>
</dbReference>
<evidence type="ECO:0000256" key="5">
    <source>
        <dbReference type="ARBA" id="ARBA00022741"/>
    </source>
</evidence>
<name>A0ABU2JBK6_9ACTN</name>
<comment type="subcellular location">
    <subcellularLocation>
        <location evidence="1">Cell membrane</location>
        <topology evidence="1">Peripheral membrane protein</topology>
    </subcellularLocation>
</comment>
<sequence>MTAVLEISDLAIDIRSRRSTVRPVDGISLDIAAGRTLGLVGESGCGKSTTGLAVLGLLPSGGQVVAGSIKIAGQDIVGLKEAEAREVRGRSVGVVFQDPMTALNPTQRIGAQVAEPLLIHGMAKRQTARRRAEEMLARVGLPRPAQQLDRYPHELSGGMRQRVMIATALICEPKLLVADEPTTALDVTTQDQILRLFSELQRDMNMSVLLITHDMGVVAGHTDEVAVMYAGRLAELAPTGPLFANYRHRYTEALLTSIPTLETRRGERLATIQGLPPNLSKPLRACRFAPRCGFAEADCFALDPSWRGTGRHHFGCHHPAKPAGGTATAASIGAAS</sequence>
<dbReference type="InterPro" id="IPR027417">
    <property type="entry name" value="P-loop_NTPase"/>
</dbReference>
<evidence type="ECO:0000256" key="7">
    <source>
        <dbReference type="ARBA" id="ARBA00023136"/>
    </source>
</evidence>
<comment type="caution">
    <text evidence="9">The sequence shown here is derived from an EMBL/GenBank/DDBJ whole genome shotgun (WGS) entry which is preliminary data.</text>
</comment>
<accession>A0ABU2JBK6</accession>
<dbReference type="Pfam" id="PF08352">
    <property type="entry name" value="oligo_HPY"/>
    <property type="match status" value="1"/>
</dbReference>
<reference evidence="10" key="1">
    <citation type="submission" date="2023-07" db="EMBL/GenBank/DDBJ databases">
        <title>30 novel species of actinomycetes from the DSMZ collection.</title>
        <authorList>
            <person name="Nouioui I."/>
        </authorList>
    </citation>
    <scope>NUCLEOTIDE SEQUENCE [LARGE SCALE GENOMIC DNA]</scope>
    <source>
        <strain evidence="10">DSM 44399</strain>
    </source>
</reference>
<keyword evidence="5" id="KW-0547">Nucleotide-binding</keyword>
<evidence type="ECO:0000313" key="9">
    <source>
        <dbReference type="EMBL" id="MDT0261638.1"/>
    </source>
</evidence>
<dbReference type="Proteomes" id="UP001183176">
    <property type="component" value="Unassembled WGS sequence"/>
</dbReference>
<organism evidence="9 10">
    <name type="scientific">Jatrophihabitans lederbergiae</name>
    <dbReference type="NCBI Taxonomy" id="3075547"/>
    <lineage>
        <taxon>Bacteria</taxon>
        <taxon>Bacillati</taxon>
        <taxon>Actinomycetota</taxon>
        <taxon>Actinomycetes</taxon>
        <taxon>Jatrophihabitantales</taxon>
        <taxon>Jatrophihabitantaceae</taxon>
        <taxon>Jatrophihabitans</taxon>
    </lineage>
</organism>
<keyword evidence="10" id="KW-1185">Reference proteome</keyword>
<dbReference type="CDD" id="cd03257">
    <property type="entry name" value="ABC_NikE_OppD_transporters"/>
    <property type="match status" value="1"/>
</dbReference>
<dbReference type="EMBL" id="JAVREH010000009">
    <property type="protein sequence ID" value="MDT0261638.1"/>
    <property type="molecule type" value="Genomic_DNA"/>
</dbReference>
<dbReference type="SUPFAM" id="SSF52540">
    <property type="entry name" value="P-loop containing nucleoside triphosphate hydrolases"/>
    <property type="match status" value="1"/>
</dbReference>
<evidence type="ECO:0000259" key="8">
    <source>
        <dbReference type="PROSITE" id="PS50893"/>
    </source>
</evidence>
<evidence type="ECO:0000256" key="2">
    <source>
        <dbReference type="ARBA" id="ARBA00005417"/>
    </source>
</evidence>
<dbReference type="PANTHER" id="PTHR43297">
    <property type="entry name" value="OLIGOPEPTIDE TRANSPORT ATP-BINDING PROTEIN APPD"/>
    <property type="match status" value="1"/>
</dbReference>
<dbReference type="InterPro" id="IPR003593">
    <property type="entry name" value="AAA+_ATPase"/>
</dbReference>
<dbReference type="PANTHER" id="PTHR43297:SF2">
    <property type="entry name" value="DIPEPTIDE TRANSPORT ATP-BINDING PROTEIN DPPD"/>
    <property type="match status" value="1"/>
</dbReference>
<proteinExistence type="inferred from homology"/>
<dbReference type="InterPro" id="IPR017871">
    <property type="entry name" value="ABC_transporter-like_CS"/>
</dbReference>
<dbReference type="PROSITE" id="PS00211">
    <property type="entry name" value="ABC_TRANSPORTER_1"/>
    <property type="match status" value="1"/>
</dbReference>
<dbReference type="GO" id="GO:0005524">
    <property type="term" value="F:ATP binding"/>
    <property type="evidence" value="ECO:0007669"/>
    <property type="project" value="UniProtKB-KW"/>
</dbReference>
<comment type="similarity">
    <text evidence="2">Belongs to the ABC transporter superfamily.</text>
</comment>
<protein>
    <submittedName>
        <fullName evidence="9">ABC transporter ATP-binding protein</fullName>
    </submittedName>
</protein>
<keyword evidence="4" id="KW-1003">Cell membrane</keyword>
<dbReference type="PROSITE" id="PS50893">
    <property type="entry name" value="ABC_TRANSPORTER_2"/>
    <property type="match status" value="1"/>
</dbReference>
<keyword evidence="6 9" id="KW-0067">ATP-binding</keyword>
<keyword evidence="7" id="KW-0472">Membrane</keyword>
<dbReference type="InterPro" id="IPR013563">
    <property type="entry name" value="Oligopep_ABC_C"/>
</dbReference>
<keyword evidence="3" id="KW-0813">Transport</keyword>
<dbReference type="NCBIfam" id="TIGR01727">
    <property type="entry name" value="oligo_HPY"/>
    <property type="match status" value="1"/>
</dbReference>
<evidence type="ECO:0000256" key="1">
    <source>
        <dbReference type="ARBA" id="ARBA00004202"/>
    </source>
</evidence>
<evidence type="ECO:0000313" key="10">
    <source>
        <dbReference type="Proteomes" id="UP001183176"/>
    </source>
</evidence>
<evidence type="ECO:0000256" key="3">
    <source>
        <dbReference type="ARBA" id="ARBA00022448"/>
    </source>
</evidence>
<dbReference type="Pfam" id="PF00005">
    <property type="entry name" value="ABC_tran"/>
    <property type="match status" value="1"/>
</dbReference>
<feature type="domain" description="ABC transporter" evidence="8">
    <location>
        <begin position="5"/>
        <end position="255"/>
    </location>
</feature>